<accession>A0A3B1BJX6</accession>
<organism evidence="6">
    <name type="scientific">hydrothermal vent metagenome</name>
    <dbReference type="NCBI Taxonomy" id="652676"/>
    <lineage>
        <taxon>unclassified sequences</taxon>
        <taxon>metagenomes</taxon>
        <taxon>ecological metagenomes</taxon>
    </lineage>
</organism>
<sequence>MPKNRIVKLDEIRSRCQSCSLFELCMPMGLAEGDLDKLDSIIKRRRPVEKGEYLYRVGDPFASVYAVRSGSLKTFTSTRDGRDQIISLHLPGELMGLDAISSNQHICSAMALETTSVCELPYERLEALSLEIPGLQHHLLSLMSEEIRHDQCHMTILARLPVDNRLASFLVNLAERYRTRGFSSTEFNLSMSRNDIANLLGMAVETVSRLFTQFQEQGLLQVERKHIKILNYDILQTMHNRCGDLNTHEEANKDSSSSNTS</sequence>
<dbReference type="InterPro" id="IPR018490">
    <property type="entry name" value="cNMP-bd_dom_sf"/>
</dbReference>
<dbReference type="GO" id="GO:0003677">
    <property type="term" value="F:DNA binding"/>
    <property type="evidence" value="ECO:0007669"/>
    <property type="project" value="UniProtKB-KW"/>
</dbReference>
<evidence type="ECO:0000313" key="6">
    <source>
        <dbReference type="EMBL" id="VAX12094.1"/>
    </source>
</evidence>
<dbReference type="Gene3D" id="1.10.10.10">
    <property type="entry name" value="Winged helix-like DNA-binding domain superfamily/Winged helix DNA-binding domain"/>
    <property type="match status" value="1"/>
</dbReference>
<reference evidence="6" key="1">
    <citation type="submission" date="2018-06" db="EMBL/GenBank/DDBJ databases">
        <authorList>
            <person name="Zhirakovskaya E."/>
        </authorList>
    </citation>
    <scope>NUCLEOTIDE SEQUENCE</scope>
</reference>
<dbReference type="AlphaFoldDB" id="A0A3B1BJX6"/>
<dbReference type="PROSITE" id="PS51063">
    <property type="entry name" value="HTH_CRP_2"/>
    <property type="match status" value="1"/>
</dbReference>
<keyword evidence="2" id="KW-0238">DNA-binding</keyword>
<feature type="domain" description="Cyclic nucleotide-binding" evidence="4">
    <location>
        <begin position="26"/>
        <end position="100"/>
    </location>
</feature>
<dbReference type="Gene3D" id="2.60.120.10">
    <property type="entry name" value="Jelly Rolls"/>
    <property type="match status" value="1"/>
</dbReference>
<gene>
    <name evidence="6" type="ORF">MNBD_GAMMA24-317</name>
</gene>
<dbReference type="SMART" id="SM00419">
    <property type="entry name" value="HTH_CRP"/>
    <property type="match status" value="1"/>
</dbReference>
<dbReference type="PROSITE" id="PS50042">
    <property type="entry name" value="CNMP_BINDING_3"/>
    <property type="match status" value="1"/>
</dbReference>
<dbReference type="PROSITE" id="PS00042">
    <property type="entry name" value="HTH_CRP_1"/>
    <property type="match status" value="1"/>
</dbReference>
<dbReference type="InterPro" id="IPR014710">
    <property type="entry name" value="RmlC-like_jellyroll"/>
</dbReference>
<dbReference type="SUPFAM" id="SSF51206">
    <property type="entry name" value="cAMP-binding domain-like"/>
    <property type="match status" value="1"/>
</dbReference>
<name>A0A3B1BJX6_9ZZZZ</name>
<dbReference type="InterPro" id="IPR036388">
    <property type="entry name" value="WH-like_DNA-bd_sf"/>
</dbReference>
<dbReference type="CDD" id="cd00038">
    <property type="entry name" value="CAP_ED"/>
    <property type="match status" value="1"/>
</dbReference>
<evidence type="ECO:0000256" key="2">
    <source>
        <dbReference type="ARBA" id="ARBA00023125"/>
    </source>
</evidence>
<dbReference type="InterPro" id="IPR036390">
    <property type="entry name" value="WH_DNA-bd_sf"/>
</dbReference>
<dbReference type="PANTHER" id="PTHR24567">
    <property type="entry name" value="CRP FAMILY TRANSCRIPTIONAL REGULATORY PROTEIN"/>
    <property type="match status" value="1"/>
</dbReference>
<dbReference type="InterPro" id="IPR000595">
    <property type="entry name" value="cNMP-bd_dom"/>
</dbReference>
<keyword evidence="1" id="KW-0805">Transcription regulation</keyword>
<evidence type="ECO:0000256" key="3">
    <source>
        <dbReference type="ARBA" id="ARBA00023163"/>
    </source>
</evidence>
<feature type="domain" description="HTH crp-type" evidence="5">
    <location>
        <begin position="160"/>
        <end position="233"/>
    </location>
</feature>
<dbReference type="PRINTS" id="PR00034">
    <property type="entry name" value="HTHCRP"/>
</dbReference>
<dbReference type="NCBIfam" id="NF008365">
    <property type="entry name" value="PRK11161.1"/>
    <property type="match status" value="1"/>
</dbReference>
<dbReference type="InterPro" id="IPR012318">
    <property type="entry name" value="HTH_CRP"/>
</dbReference>
<proteinExistence type="predicted"/>
<dbReference type="CDD" id="cd00092">
    <property type="entry name" value="HTH_CRP"/>
    <property type="match status" value="1"/>
</dbReference>
<evidence type="ECO:0000256" key="1">
    <source>
        <dbReference type="ARBA" id="ARBA00023015"/>
    </source>
</evidence>
<dbReference type="Pfam" id="PF00027">
    <property type="entry name" value="cNMP_binding"/>
    <property type="match status" value="1"/>
</dbReference>
<dbReference type="InterPro" id="IPR050397">
    <property type="entry name" value="Env_Response_Regulators"/>
</dbReference>
<dbReference type="SUPFAM" id="SSF46785">
    <property type="entry name" value="Winged helix' DNA-binding domain"/>
    <property type="match status" value="1"/>
</dbReference>
<dbReference type="Pfam" id="PF13545">
    <property type="entry name" value="HTH_Crp_2"/>
    <property type="match status" value="1"/>
</dbReference>
<evidence type="ECO:0000259" key="4">
    <source>
        <dbReference type="PROSITE" id="PS50042"/>
    </source>
</evidence>
<dbReference type="GO" id="GO:0005829">
    <property type="term" value="C:cytosol"/>
    <property type="evidence" value="ECO:0007669"/>
    <property type="project" value="TreeGrafter"/>
</dbReference>
<dbReference type="SMART" id="SM00100">
    <property type="entry name" value="cNMP"/>
    <property type="match status" value="1"/>
</dbReference>
<protein>
    <submittedName>
        <fullName evidence="6">Fumarate and nitrate reduction regulatory protein</fullName>
    </submittedName>
</protein>
<dbReference type="EMBL" id="UOFZ01000010">
    <property type="protein sequence ID" value="VAX12094.1"/>
    <property type="molecule type" value="Genomic_DNA"/>
</dbReference>
<dbReference type="InterPro" id="IPR018335">
    <property type="entry name" value="Tscrpt_reg_HTH_Crp-type_CS"/>
</dbReference>
<keyword evidence="3" id="KW-0804">Transcription</keyword>
<dbReference type="FunFam" id="1.10.10.10:FF:000028">
    <property type="entry name" value="Fumarate/nitrate reduction transcriptional regulator Fnr"/>
    <property type="match status" value="1"/>
</dbReference>
<dbReference type="PANTHER" id="PTHR24567:SF75">
    <property type="entry name" value="FUMARATE AND NITRATE REDUCTION REGULATORY PROTEIN"/>
    <property type="match status" value="1"/>
</dbReference>
<dbReference type="GO" id="GO:0003700">
    <property type="term" value="F:DNA-binding transcription factor activity"/>
    <property type="evidence" value="ECO:0007669"/>
    <property type="project" value="InterPro"/>
</dbReference>
<evidence type="ECO:0000259" key="5">
    <source>
        <dbReference type="PROSITE" id="PS51063"/>
    </source>
</evidence>